<dbReference type="EMBL" id="AWWV01006774">
    <property type="protein sequence ID" value="OMO99828.1"/>
    <property type="molecule type" value="Genomic_DNA"/>
</dbReference>
<proteinExistence type="predicted"/>
<evidence type="ECO:0000313" key="1">
    <source>
        <dbReference type="EMBL" id="OMO99828.1"/>
    </source>
</evidence>
<dbReference type="Gramene" id="OMO99828">
    <property type="protein sequence ID" value="OMO99828"/>
    <property type="gene ID" value="CCACVL1_03598"/>
</dbReference>
<evidence type="ECO:0000313" key="2">
    <source>
        <dbReference type="Proteomes" id="UP000188268"/>
    </source>
</evidence>
<dbReference type="AlphaFoldDB" id="A0A1R3JY92"/>
<sequence length="36" mass="4035">MESNFVIPPPRPPVAIHQLKATMKLPHMLPCLEGKL</sequence>
<dbReference type="Proteomes" id="UP000188268">
    <property type="component" value="Unassembled WGS sequence"/>
</dbReference>
<comment type="caution">
    <text evidence="1">The sequence shown here is derived from an EMBL/GenBank/DDBJ whole genome shotgun (WGS) entry which is preliminary data.</text>
</comment>
<name>A0A1R3JY92_COCAP</name>
<reference evidence="1 2" key="1">
    <citation type="submission" date="2013-09" db="EMBL/GenBank/DDBJ databases">
        <title>Corchorus capsularis genome sequencing.</title>
        <authorList>
            <person name="Alam M."/>
            <person name="Haque M.S."/>
            <person name="Islam M.S."/>
            <person name="Emdad E.M."/>
            <person name="Islam M.M."/>
            <person name="Ahmed B."/>
            <person name="Halim A."/>
            <person name="Hossen Q.M.M."/>
            <person name="Hossain M.Z."/>
            <person name="Ahmed R."/>
            <person name="Khan M.M."/>
            <person name="Islam R."/>
            <person name="Rashid M.M."/>
            <person name="Khan S.A."/>
            <person name="Rahman M.S."/>
            <person name="Alam M."/>
        </authorList>
    </citation>
    <scope>NUCLEOTIDE SEQUENCE [LARGE SCALE GENOMIC DNA]</scope>
    <source>
        <strain evidence="2">cv. CVL-1</strain>
        <tissue evidence="1">Whole seedling</tissue>
    </source>
</reference>
<organism evidence="1 2">
    <name type="scientific">Corchorus capsularis</name>
    <name type="common">Jute</name>
    <dbReference type="NCBI Taxonomy" id="210143"/>
    <lineage>
        <taxon>Eukaryota</taxon>
        <taxon>Viridiplantae</taxon>
        <taxon>Streptophyta</taxon>
        <taxon>Embryophyta</taxon>
        <taxon>Tracheophyta</taxon>
        <taxon>Spermatophyta</taxon>
        <taxon>Magnoliopsida</taxon>
        <taxon>eudicotyledons</taxon>
        <taxon>Gunneridae</taxon>
        <taxon>Pentapetalae</taxon>
        <taxon>rosids</taxon>
        <taxon>malvids</taxon>
        <taxon>Malvales</taxon>
        <taxon>Malvaceae</taxon>
        <taxon>Grewioideae</taxon>
        <taxon>Apeibeae</taxon>
        <taxon>Corchorus</taxon>
    </lineage>
</organism>
<gene>
    <name evidence="1" type="ORF">CCACVL1_03598</name>
</gene>
<keyword evidence="2" id="KW-1185">Reference proteome</keyword>
<accession>A0A1R3JY92</accession>
<protein>
    <submittedName>
        <fullName evidence="1">Uncharacterized protein</fullName>
    </submittedName>
</protein>